<dbReference type="GO" id="GO:0019290">
    <property type="term" value="P:siderophore biosynthetic process"/>
    <property type="evidence" value="ECO:0007669"/>
    <property type="project" value="InterPro"/>
</dbReference>
<dbReference type="Pfam" id="PF06276">
    <property type="entry name" value="FhuF"/>
    <property type="match status" value="1"/>
</dbReference>
<dbReference type="EMBL" id="BBMT01000007">
    <property type="protein sequence ID" value="GAL35757.1"/>
    <property type="molecule type" value="Genomic_DNA"/>
</dbReference>
<sequence>MAHSLSFQSFFNSLFVDMDGLFIKAEVIEADIAGKPRKCACFSLSNGALWLPLSYFSTNGRHRYAQEIYHVNDGSASEVSFPIAVDLVLGSFDIENSQKRDRLLQRIGDSNDYIQRASTYKARHGSVAAPARFIESEQALVGGHSMHPSPKSCAPLSHSEQADFLPEFEAEFEIEWFAVAKQQLVGEAQVETLEHHLQTLFELSIPEESRTIIADDYLPYPMHPLQAKAWRLSQEAVELKGDVVDLQLRSGGWQATSSCRAIYHPDMPWMLKVSLPIKLTNSLRLLTAKEARRGTLFSQLLCHEAGQELVQRLPTTTFIEEPAWITICSKQGHELDLPLVSFRDNPFFTSLYELETGEHEVSVHDKTKDHHLLATANQICVGQSESQVVTWVKQVAAAQSMSVEEAACLWLGHFMQHVMAPLCVARSDYGLILLAHQQNIVLKIEEGLPIGMMYRDCQGSGITELALQRFASVFEHVDPEYFMPSEQVNPYLAYYLIGNSLMNTVSAIAAGGLATEEKLYEVCREHLAGLAAAHPLDPSFYDYLLNSPTLRWKRNFLCFLEENNEATLSNPAEIYRDITNPLLGRNLPLCTKPLPDDTYISVYSTSHNEWSLVSNSIERGRVTADLYDDLVTVKIAAKESLVWWSAIEHVFIISMWRWFSARCTLIYEPRFGR</sequence>
<dbReference type="Pfam" id="PF04183">
    <property type="entry name" value="IucA_IucC"/>
    <property type="match status" value="1"/>
</dbReference>
<dbReference type="InterPro" id="IPR037455">
    <property type="entry name" value="LucA/IucC-like"/>
</dbReference>
<protein>
    <submittedName>
        <fullName evidence="4">N(2)-citryl-N(6)-acetyl-N(6)-hydroxylysine synthase aerobactin biosynthesis protein IucA</fullName>
        <ecNumber evidence="4">6.3.2.38</ecNumber>
    </submittedName>
</protein>
<reference evidence="4 5" key="1">
    <citation type="submission" date="2014-09" db="EMBL/GenBank/DDBJ databases">
        <title>Vibrio maritimus JCM 19240. (C210) whole genome shotgun sequence.</title>
        <authorList>
            <person name="Sawabe T."/>
            <person name="Meirelles P."/>
            <person name="Nakanishi M."/>
            <person name="Sayaka M."/>
            <person name="Hattori M."/>
            <person name="Ohkuma M."/>
        </authorList>
    </citation>
    <scope>NUCLEOTIDE SEQUENCE [LARGE SCALE GENOMIC DNA]</scope>
    <source>
        <strain evidence="4 5">JCM 19240</strain>
    </source>
</reference>
<dbReference type="Gene3D" id="1.10.510.40">
    <property type="match status" value="1"/>
</dbReference>
<evidence type="ECO:0000313" key="4">
    <source>
        <dbReference type="EMBL" id="GAL35757.1"/>
    </source>
</evidence>
<dbReference type="GO" id="GO:0016881">
    <property type="term" value="F:acid-amino acid ligase activity"/>
    <property type="evidence" value="ECO:0007669"/>
    <property type="project" value="UniProtKB-ARBA"/>
</dbReference>
<dbReference type="EC" id="6.3.2.38" evidence="4"/>
<dbReference type="AlphaFoldDB" id="A0A090TXZ7"/>
<feature type="domain" description="Aerobactin siderophore biosynthesis IucA/IucC-like C-terminal" evidence="3">
    <location>
        <begin position="409"/>
        <end position="567"/>
    </location>
</feature>
<dbReference type="Proteomes" id="UP000029224">
    <property type="component" value="Unassembled WGS sequence"/>
</dbReference>
<gene>
    <name evidence="4" type="ORF">JCM19240_604</name>
</gene>
<dbReference type="InterPro" id="IPR022770">
    <property type="entry name" value="IucA/IucC-like_C"/>
</dbReference>
<reference evidence="4 5" key="2">
    <citation type="submission" date="2014-09" db="EMBL/GenBank/DDBJ databases">
        <authorList>
            <consortium name="NBRP consortium"/>
            <person name="Sawabe T."/>
            <person name="Meirelles P."/>
            <person name="Nakanishi M."/>
            <person name="Sayaka M."/>
            <person name="Hattori M."/>
            <person name="Ohkuma M."/>
        </authorList>
    </citation>
    <scope>NUCLEOTIDE SEQUENCE [LARGE SCALE GENOMIC DNA]</scope>
    <source>
        <strain evidence="4 5">JCM 19240</strain>
    </source>
</reference>
<evidence type="ECO:0000313" key="5">
    <source>
        <dbReference type="Proteomes" id="UP000029224"/>
    </source>
</evidence>
<evidence type="ECO:0000256" key="1">
    <source>
        <dbReference type="ARBA" id="ARBA00007832"/>
    </source>
</evidence>
<accession>A0A090TXZ7</accession>
<feature type="domain" description="Aerobactin siderophore biosynthesis IucA/IucC N-terminal" evidence="2">
    <location>
        <begin position="133"/>
        <end position="349"/>
    </location>
</feature>
<dbReference type="PANTHER" id="PTHR34384:SF5">
    <property type="entry name" value="L-2,3-DIAMINOPROPANOATE--CITRATE LIGASE"/>
    <property type="match status" value="1"/>
</dbReference>
<dbReference type="OrthoDB" id="495728at2"/>
<evidence type="ECO:0000259" key="2">
    <source>
        <dbReference type="Pfam" id="PF04183"/>
    </source>
</evidence>
<keyword evidence="4" id="KW-0436">Ligase</keyword>
<keyword evidence="5" id="KW-1185">Reference proteome</keyword>
<organism evidence="4 5">
    <name type="scientific">Vibrio maritimus</name>
    <dbReference type="NCBI Taxonomy" id="990268"/>
    <lineage>
        <taxon>Bacteria</taxon>
        <taxon>Pseudomonadati</taxon>
        <taxon>Pseudomonadota</taxon>
        <taxon>Gammaproteobacteria</taxon>
        <taxon>Vibrionales</taxon>
        <taxon>Vibrionaceae</taxon>
        <taxon>Vibrio</taxon>
    </lineage>
</organism>
<evidence type="ECO:0000259" key="3">
    <source>
        <dbReference type="Pfam" id="PF06276"/>
    </source>
</evidence>
<dbReference type="PANTHER" id="PTHR34384">
    <property type="entry name" value="L-2,3-DIAMINOPROPANOATE--CITRATE LIGASE"/>
    <property type="match status" value="1"/>
</dbReference>
<name>A0A090TXZ7_9VIBR</name>
<proteinExistence type="inferred from homology"/>
<comment type="caution">
    <text evidence="4">The sequence shown here is derived from an EMBL/GenBank/DDBJ whole genome shotgun (WGS) entry which is preliminary data.</text>
</comment>
<comment type="similarity">
    <text evidence="1">Belongs to the IucA/IucC family.</text>
</comment>
<dbReference type="InterPro" id="IPR007310">
    <property type="entry name" value="Aerobactin_biosyn_IucA/IucC_N"/>
</dbReference>